<feature type="compositionally biased region" description="Polar residues" evidence="1">
    <location>
        <begin position="76"/>
        <end position="85"/>
    </location>
</feature>
<evidence type="ECO:0000313" key="2">
    <source>
        <dbReference type="EMBL" id="KAK8884920.1"/>
    </source>
</evidence>
<evidence type="ECO:0000256" key="1">
    <source>
        <dbReference type="SAM" id="MobiDB-lite"/>
    </source>
</evidence>
<evidence type="ECO:0000313" key="3">
    <source>
        <dbReference type="Proteomes" id="UP001470230"/>
    </source>
</evidence>
<name>A0ABR2K1D8_9EUKA</name>
<dbReference type="EMBL" id="JAPFFF010000008">
    <property type="protein sequence ID" value="KAK8884920.1"/>
    <property type="molecule type" value="Genomic_DNA"/>
</dbReference>
<protein>
    <recommendedName>
        <fullName evidence="4">BZIP domain-containing protein</fullName>
    </recommendedName>
</protein>
<organism evidence="2 3">
    <name type="scientific">Tritrichomonas musculus</name>
    <dbReference type="NCBI Taxonomy" id="1915356"/>
    <lineage>
        <taxon>Eukaryota</taxon>
        <taxon>Metamonada</taxon>
        <taxon>Parabasalia</taxon>
        <taxon>Tritrichomonadida</taxon>
        <taxon>Tritrichomonadidae</taxon>
        <taxon>Tritrichomonas</taxon>
    </lineage>
</organism>
<comment type="caution">
    <text evidence="2">The sequence shown here is derived from an EMBL/GenBank/DDBJ whole genome shotgun (WGS) entry which is preliminary data.</text>
</comment>
<feature type="compositionally biased region" description="Basic residues" evidence="1">
    <location>
        <begin position="19"/>
        <end position="29"/>
    </location>
</feature>
<feature type="region of interest" description="Disordered" evidence="1">
    <location>
        <begin position="1"/>
        <end position="29"/>
    </location>
</feature>
<gene>
    <name evidence="2" type="ORF">M9Y10_044043</name>
</gene>
<feature type="compositionally biased region" description="Basic and acidic residues" evidence="1">
    <location>
        <begin position="86"/>
        <end position="103"/>
    </location>
</feature>
<sequence>MAENNKLELPMMQTQNAQWKKRRGKKAYQKKLEDENNQLQTMIKQLMLDISAKEAENKTLLQQLQFFQKQFGISPASDQSQQNITDKNETDSTNEHENKEKSNSNDSDNFN</sequence>
<feature type="region of interest" description="Disordered" evidence="1">
    <location>
        <begin position="73"/>
        <end position="111"/>
    </location>
</feature>
<keyword evidence="3" id="KW-1185">Reference proteome</keyword>
<accession>A0ABR2K1D8</accession>
<reference evidence="2 3" key="1">
    <citation type="submission" date="2024-04" db="EMBL/GenBank/DDBJ databases">
        <title>Tritrichomonas musculus Genome.</title>
        <authorList>
            <person name="Alves-Ferreira E."/>
            <person name="Grigg M."/>
            <person name="Lorenzi H."/>
            <person name="Galac M."/>
        </authorList>
    </citation>
    <scope>NUCLEOTIDE SEQUENCE [LARGE SCALE GENOMIC DNA]</scope>
    <source>
        <strain evidence="2 3">EAF2021</strain>
    </source>
</reference>
<proteinExistence type="predicted"/>
<evidence type="ECO:0008006" key="4">
    <source>
        <dbReference type="Google" id="ProtNLM"/>
    </source>
</evidence>
<dbReference type="Proteomes" id="UP001470230">
    <property type="component" value="Unassembled WGS sequence"/>
</dbReference>